<dbReference type="EMBL" id="BJUV01000008">
    <property type="protein sequence ID" value="GEK82751.1"/>
    <property type="molecule type" value="Genomic_DNA"/>
</dbReference>
<evidence type="ECO:0000313" key="10">
    <source>
        <dbReference type="Proteomes" id="UP000321154"/>
    </source>
</evidence>
<evidence type="ECO:0000313" key="9">
    <source>
        <dbReference type="EMBL" id="MBA8813531.1"/>
    </source>
</evidence>
<dbReference type="InterPro" id="IPR051172">
    <property type="entry name" value="Chlamydia_OmcB"/>
</dbReference>
<dbReference type="Pfam" id="PF17210">
    <property type="entry name" value="SdrD_B"/>
    <property type="match status" value="1"/>
</dbReference>
<evidence type="ECO:0000313" key="11">
    <source>
        <dbReference type="Proteomes" id="UP000522688"/>
    </source>
</evidence>
<evidence type="ECO:0000256" key="3">
    <source>
        <dbReference type="ARBA" id="ARBA00022729"/>
    </source>
</evidence>
<keyword evidence="10" id="KW-1185">Reference proteome</keyword>
<reference evidence="8 10" key="1">
    <citation type="submission" date="2019-07" db="EMBL/GenBank/DDBJ databases">
        <title>Whole genome shotgun sequence of Frigoribacterium faeni NBRC 103066.</title>
        <authorList>
            <person name="Hosoyama A."/>
            <person name="Uohara A."/>
            <person name="Ohji S."/>
            <person name="Ichikawa N."/>
        </authorList>
    </citation>
    <scope>NUCLEOTIDE SEQUENCE [LARGE SCALE GENOMIC DNA]</scope>
    <source>
        <strain evidence="8 10">NBRC 103066</strain>
    </source>
</reference>
<name>A0A7W3JIL4_9MICO</name>
<evidence type="ECO:0000256" key="2">
    <source>
        <dbReference type="ARBA" id="ARBA00022525"/>
    </source>
</evidence>
<evidence type="ECO:0000259" key="7">
    <source>
        <dbReference type="Pfam" id="PF17210"/>
    </source>
</evidence>
<gene>
    <name evidence="9" type="ORF">FB463_001780</name>
    <name evidence="8" type="ORF">FFA01_10600</name>
</gene>
<feature type="region of interest" description="Disordered" evidence="4">
    <location>
        <begin position="928"/>
        <end position="952"/>
    </location>
</feature>
<keyword evidence="2" id="KW-0964">Secreted</keyword>
<keyword evidence="5" id="KW-1133">Transmembrane helix</keyword>
<keyword evidence="3 6" id="KW-0732">Signal</keyword>
<dbReference type="RefSeq" id="WP_146853736.1">
    <property type="nucleotide sequence ID" value="NZ_BAAAHR010000001.1"/>
</dbReference>
<dbReference type="AlphaFoldDB" id="A0A7W3JIL4"/>
<comment type="caution">
    <text evidence="9">The sequence shown here is derived from an EMBL/GenBank/DDBJ whole genome shotgun (WGS) entry which is preliminary data.</text>
</comment>
<dbReference type="EMBL" id="JACGWW010000002">
    <property type="protein sequence ID" value="MBA8813531.1"/>
    <property type="molecule type" value="Genomic_DNA"/>
</dbReference>
<keyword evidence="5" id="KW-0812">Transmembrane</keyword>
<organism evidence="9 11">
    <name type="scientific">Frigoribacterium faeni</name>
    <dbReference type="NCBI Taxonomy" id="145483"/>
    <lineage>
        <taxon>Bacteria</taxon>
        <taxon>Bacillati</taxon>
        <taxon>Actinomycetota</taxon>
        <taxon>Actinomycetes</taxon>
        <taxon>Micrococcales</taxon>
        <taxon>Microbacteriaceae</taxon>
        <taxon>Frigoribacterium</taxon>
    </lineage>
</organism>
<evidence type="ECO:0000256" key="4">
    <source>
        <dbReference type="SAM" id="MobiDB-lite"/>
    </source>
</evidence>
<dbReference type="SUPFAM" id="SSF117074">
    <property type="entry name" value="Hypothetical protein PA1324"/>
    <property type="match status" value="1"/>
</dbReference>
<dbReference type="Gene3D" id="2.60.40.10">
    <property type="entry name" value="Immunoglobulins"/>
    <property type="match status" value="1"/>
</dbReference>
<dbReference type="OrthoDB" id="134475at2"/>
<dbReference type="Proteomes" id="UP000321154">
    <property type="component" value="Unassembled WGS sequence"/>
</dbReference>
<evidence type="ECO:0000256" key="6">
    <source>
        <dbReference type="SAM" id="SignalP"/>
    </source>
</evidence>
<evidence type="ECO:0000256" key="1">
    <source>
        <dbReference type="ARBA" id="ARBA00004613"/>
    </source>
</evidence>
<evidence type="ECO:0000256" key="5">
    <source>
        <dbReference type="SAM" id="Phobius"/>
    </source>
</evidence>
<feature type="compositionally biased region" description="Low complexity" evidence="4">
    <location>
        <begin position="1062"/>
        <end position="1074"/>
    </location>
</feature>
<dbReference type="PANTHER" id="PTHR34819:SF3">
    <property type="entry name" value="CELL SURFACE PROTEIN"/>
    <property type="match status" value="1"/>
</dbReference>
<comment type="subcellular location">
    <subcellularLocation>
        <location evidence="1">Secreted</location>
    </subcellularLocation>
</comment>
<proteinExistence type="predicted"/>
<dbReference type="PANTHER" id="PTHR34819">
    <property type="entry name" value="LARGE CYSTEINE-RICH PERIPLASMIC PROTEIN OMCB"/>
    <property type="match status" value="1"/>
</dbReference>
<protein>
    <submittedName>
        <fullName evidence="9">Putative repeat protein (TIGR01451 family)</fullName>
    </submittedName>
</protein>
<dbReference type="InterPro" id="IPR033764">
    <property type="entry name" value="Sdr_B"/>
</dbReference>
<dbReference type="GO" id="GO:0005975">
    <property type="term" value="P:carbohydrate metabolic process"/>
    <property type="evidence" value="ECO:0007669"/>
    <property type="project" value="UniProtKB-ARBA"/>
</dbReference>
<feature type="transmembrane region" description="Helical" evidence="5">
    <location>
        <begin position="1089"/>
        <end position="1110"/>
    </location>
</feature>
<feature type="chain" id="PRO_5039392832" evidence="6">
    <location>
        <begin position="25"/>
        <end position="1120"/>
    </location>
</feature>
<reference evidence="9 11" key="2">
    <citation type="submission" date="2020-07" db="EMBL/GenBank/DDBJ databases">
        <title>Sequencing the genomes of 1000 actinobacteria strains.</title>
        <authorList>
            <person name="Klenk H.-P."/>
        </authorList>
    </citation>
    <scope>NUCLEOTIDE SEQUENCE [LARGE SCALE GENOMIC DNA]</scope>
    <source>
        <strain evidence="9 11">DSM 10309</strain>
    </source>
</reference>
<keyword evidence="5" id="KW-0472">Membrane</keyword>
<dbReference type="Proteomes" id="UP000522688">
    <property type="component" value="Unassembled WGS sequence"/>
</dbReference>
<dbReference type="InterPro" id="IPR013783">
    <property type="entry name" value="Ig-like_fold"/>
</dbReference>
<feature type="region of interest" description="Disordered" evidence="4">
    <location>
        <begin position="1029"/>
        <end position="1074"/>
    </location>
</feature>
<feature type="domain" description="SD-repeat containing protein B" evidence="7">
    <location>
        <begin position="912"/>
        <end position="1006"/>
    </location>
</feature>
<accession>A0A7W3JIL4</accession>
<dbReference type="GO" id="GO:0005576">
    <property type="term" value="C:extracellular region"/>
    <property type="evidence" value="ECO:0007669"/>
    <property type="project" value="UniProtKB-SubCell"/>
</dbReference>
<evidence type="ECO:0000313" key="8">
    <source>
        <dbReference type="EMBL" id="GEK82751.1"/>
    </source>
</evidence>
<sequence>MKLSPRRSSSAAAVAVLTAIVVLAGDVIPAAASARPTASDVEIAVRVTSDGLGRFTADDRPGGDSGPSNGIVRTGDAVVYSVTVGTSHGSATGGEFTLTAPPGLRWSRLPDECVAEGSEIDGDALRCRLGTLTSGARTVSVAAGVAVALPHETPLAVTAEARADDNDPVSTSAPVVTVSAVPRFDVSMDRALPSLTAATGPDGSTPGFRLVYPLLVHWDGLVEGGGLLGYEPLGERMTLMDDVSAMYGGAPSPAVLAPVDGAPACGPNTGQVPSMPGGSGGGARNVLDSGDIVCTQTAPGEPVSITITGTDTSMSSVPTKNIDGGDIVGGALPYVVSAYISLWIPELAESESILATNSYRDFATASVTGRSNYDGEGEPRANNSVARDVSRGAGAGGSLRYLGIDVETGASYNLSGKNNLPYVTPAQHVMSMLGVRNAGTTAWHEAVSCIVFDNSVQTLREQAPGLWATSTQPGVTGRPEFAAFDGSDPATARDASCGDDDLAWHDDPRSVPGGADAVGAVRWTYDHPATTSLTFGANLRIEPRLDSGTRPRTFAAIRTSPTGDWTNDRNDADAANGGWADFLTVTSNMARIRSAVVDPGHDAESTPDETTYVTSGATATYALYPSLTNASDDRVDEALTVRAHLPAGTTYVGGSSPAPEVDEVEIDGVVRQRLTWRLAPVSVNDPVAALTVDVRFDRVPAGTEARLEAIVASERDVSAEWARVTHRTVTVLEGGGFDAEETVDHPVRVIGDDATFTLTYRNTGGTSLPGSTLISVLPHGADGRGTTGDRAVLDRALTADAPTDEIRYTATPSSDVSADPVHPSNLADGATAWCLIDEFGSIGCPTALDAVTAVRVDRSEPVGAGVEVSHELVVDGTAAGLDAWASTFGLRVVGIDWTATSTVATTRAVAGSIGRQVWFDTDRDGVRSDDEPVAAGHPVSLHGTDDRGDDVAASAETDADGRYEFAALRPGDYVVDFGTAAHGWTLRDIGDDTRDSDVDEKGRARAVLETVTDDGRLVGVTRHGHVDAGLLPEPLAAGDEGRGDDLTAPLPSDADEAPPAGPDDATADSAADASGSLPAPRLAFTGGTALAPLLAAAALSVAAGLLLVMLRRRRARSLRE</sequence>
<feature type="signal peptide" evidence="6">
    <location>
        <begin position="1"/>
        <end position="24"/>
    </location>
</feature>